<proteinExistence type="predicted"/>
<name>A0A655D891_SALET</name>
<gene>
    <name evidence="1" type="ORF">ERS008207_02837</name>
</gene>
<sequence length="113" mass="13554">MRAHFKHKNGERQHAGENQIALQPDALGLFFLFRVVFALPRRLYRSRLIPRFFNRRDHRLRRRRPADGGALRRQIHRSVRYARHSLNTFFNASDARRAGHTFNKQAYRVVTIF</sequence>
<organism evidence="1 2">
    <name type="scientific">Salmonella enterica subsp. enterica serovar Bovismorbificans</name>
    <dbReference type="NCBI Taxonomy" id="58097"/>
    <lineage>
        <taxon>Bacteria</taxon>
        <taxon>Pseudomonadati</taxon>
        <taxon>Pseudomonadota</taxon>
        <taxon>Gammaproteobacteria</taxon>
        <taxon>Enterobacterales</taxon>
        <taxon>Enterobacteriaceae</taxon>
        <taxon>Salmonella</taxon>
    </lineage>
</organism>
<dbReference type="AlphaFoldDB" id="A0A655D891"/>
<accession>A0A655D891</accession>
<evidence type="ECO:0000313" key="1">
    <source>
        <dbReference type="EMBL" id="CNU49835.1"/>
    </source>
</evidence>
<evidence type="ECO:0000313" key="2">
    <source>
        <dbReference type="Proteomes" id="UP000042394"/>
    </source>
</evidence>
<dbReference type="Proteomes" id="UP000042394">
    <property type="component" value="Unassembled WGS sequence"/>
</dbReference>
<protein>
    <submittedName>
        <fullName evidence="1">Uncharacterized protein</fullName>
    </submittedName>
</protein>
<reference evidence="1 2" key="1">
    <citation type="submission" date="2015-03" db="EMBL/GenBank/DDBJ databases">
        <authorList>
            <consortium name="Pathogen Informatics"/>
        </authorList>
    </citation>
    <scope>NUCLEOTIDE SEQUENCE [LARGE SCALE GENOMIC DNA]</scope>
    <source>
        <strain evidence="1 2">D4891</strain>
    </source>
</reference>
<dbReference type="EMBL" id="CQPD01000028">
    <property type="protein sequence ID" value="CNU49835.1"/>
    <property type="molecule type" value="Genomic_DNA"/>
</dbReference>